<proteinExistence type="inferred from homology"/>
<dbReference type="InterPro" id="IPR000297">
    <property type="entry name" value="PPIase_PpiC"/>
</dbReference>
<evidence type="ECO:0000256" key="5">
    <source>
        <dbReference type="ARBA" id="ARBA00041926"/>
    </source>
</evidence>
<dbReference type="InterPro" id="IPR036873">
    <property type="entry name" value="Rhodanese-like_dom_sf"/>
</dbReference>
<dbReference type="InterPro" id="IPR046357">
    <property type="entry name" value="PPIase_dom_sf"/>
</dbReference>
<evidence type="ECO:0000256" key="2">
    <source>
        <dbReference type="ARBA" id="ARBA00007656"/>
    </source>
</evidence>
<evidence type="ECO:0000256" key="8">
    <source>
        <dbReference type="PROSITE-ProRule" id="PRU00278"/>
    </source>
</evidence>
<dbReference type="InterPro" id="IPR052204">
    <property type="entry name" value="PpiC/parvulin_rotamase"/>
</dbReference>
<dbReference type="PROSITE" id="PS50206">
    <property type="entry name" value="RHODANESE_3"/>
    <property type="match status" value="1"/>
</dbReference>
<reference evidence="12" key="1">
    <citation type="submission" date="2021-01" db="EMBL/GenBank/DDBJ databases">
        <authorList>
            <person name="Corre E."/>
            <person name="Pelletier E."/>
            <person name="Niang G."/>
            <person name="Scheremetjew M."/>
            <person name="Finn R."/>
            <person name="Kale V."/>
            <person name="Holt S."/>
            <person name="Cochrane G."/>
            <person name="Meng A."/>
            <person name="Brown T."/>
            <person name="Cohen L."/>
        </authorList>
    </citation>
    <scope>NUCLEOTIDE SEQUENCE</scope>
    <source>
        <strain evidence="12">CCMP3107</strain>
    </source>
</reference>
<keyword evidence="3" id="KW-0963">Cytoplasm</keyword>
<dbReference type="SUPFAM" id="SSF52821">
    <property type="entry name" value="Rhodanese/Cell cycle control phosphatase"/>
    <property type="match status" value="1"/>
</dbReference>
<dbReference type="SMART" id="SM00450">
    <property type="entry name" value="RHOD"/>
    <property type="match status" value="1"/>
</dbReference>
<feature type="domain" description="PpiC" evidence="10">
    <location>
        <begin position="179"/>
        <end position="265"/>
    </location>
</feature>
<comment type="subcellular location">
    <subcellularLocation>
        <location evidence="1">Cytoplasm</location>
    </subcellularLocation>
</comment>
<dbReference type="Pfam" id="PF00639">
    <property type="entry name" value="Rotamase"/>
    <property type="match status" value="2"/>
</dbReference>
<feature type="domain" description="PpiC" evidence="10">
    <location>
        <begin position="75"/>
        <end position="162"/>
    </location>
</feature>
<organism evidence="12">
    <name type="scientific">Heterosigma akashiwo</name>
    <name type="common">Chromophytic alga</name>
    <name type="synonym">Heterosigma carterae</name>
    <dbReference type="NCBI Taxonomy" id="2829"/>
    <lineage>
        <taxon>Eukaryota</taxon>
        <taxon>Sar</taxon>
        <taxon>Stramenopiles</taxon>
        <taxon>Ochrophyta</taxon>
        <taxon>Raphidophyceae</taxon>
        <taxon>Chattonellales</taxon>
        <taxon>Chattonellaceae</taxon>
        <taxon>Heterosigma</taxon>
    </lineage>
</organism>
<dbReference type="AlphaFoldDB" id="A0A7S3XSA1"/>
<gene>
    <name evidence="12" type="ORF">HAKA00212_LOCUS9643</name>
</gene>
<dbReference type="PROSITE" id="PS01096">
    <property type="entry name" value="PPIC_PPIASE_1"/>
    <property type="match status" value="1"/>
</dbReference>
<dbReference type="GO" id="GO:0005737">
    <property type="term" value="C:cytoplasm"/>
    <property type="evidence" value="ECO:0007669"/>
    <property type="project" value="UniProtKB-SubCell"/>
</dbReference>
<evidence type="ECO:0000256" key="9">
    <source>
        <dbReference type="SAM" id="SignalP"/>
    </source>
</evidence>
<dbReference type="InterPro" id="IPR001763">
    <property type="entry name" value="Rhodanese-like_dom"/>
</dbReference>
<evidence type="ECO:0000256" key="1">
    <source>
        <dbReference type="ARBA" id="ARBA00004496"/>
    </source>
</evidence>
<dbReference type="Gene3D" id="3.40.250.10">
    <property type="entry name" value="Rhodanese-like domain"/>
    <property type="match status" value="1"/>
</dbReference>
<keyword evidence="8" id="KW-0413">Isomerase</keyword>
<sequence>MIHLAMQLLKVLVLTSLCHRPQAFIGYFGQISVSRVPKTNEAMLLVKSGPKRNGLVPLRAEFELGGTEGEAEERQVRLRASHILVDSEAFADTILEQLEGGVEFGSLAQASQCPSKEKDGDIGWFGLNEMMKPFEEKCLGMEEGQISKVQTELGWHVVRLTGKKYRDIDPTFEERVINKASHILVDSEEEARALLAKLTKGDTPFAELAEKHSKCPSAKRGGSLGWVVPGSAPPEIFQALMRCEVENQLSVESSSFGWHVLWYQGRRNKPLILDAQQMAAVLQNVDLKKQFNIIDVREADASKNAPLPDCSSINLPLSQCNDWAKKIAEQTPEEPFVNTEKPTLCICEEGKNSAAVASFLALELGFTQTFSVEGGLKQYAKEIDPRILL</sequence>
<evidence type="ECO:0000256" key="6">
    <source>
        <dbReference type="ARBA" id="ARBA00043072"/>
    </source>
</evidence>
<evidence type="ECO:0000256" key="7">
    <source>
        <dbReference type="ARBA" id="ARBA00046231"/>
    </source>
</evidence>
<evidence type="ECO:0000313" key="12">
    <source>
        <dbReference type="EMBL" id="CAE0630944.1"/>
    </source>
</evidence>
<accession>A0A7S3XSA1</accession>
<dbReference type="PANTHER" id="PTHR43629">
    <property type="entry name" value="PEPTIDYL-PROLYL CIS-TRANS ISOMERASE"/>
    <property type="match status" value="1"/>
</dbReference>
<dbReference type="PROSITE" id="PS50198">
    <property type="entry name" value="PPIC_PPIASE_2"/>
    <property type="match status" value="2"/>
</dbReference>
<evidence type="ECO:0000259" key="11">
    <source>
        <dbReference type="PROSITE" id="PS50206"/>
    </source>
</evidence>
<evidence type="ECO:0000256" key="4">
    <source>
        <dbReference type="ARBA" id="ARBA00040926"/>
    </source>
</evidence>
<dbReference type="SUPFAM" id="SSF54534">
    <property type="entry name" value="FKBP-like"/>
    <property type="match status" value="2"/>
</dbReference>
<name>A0A7S3XSA1_HETAK</name>
<evidence type="ECO:0000256" key="3">
    <source>
        <dbReference type="ARBA" id="ARBA00022490"/>
    </source>
</evidence>
<dbReference type="GO" id="GO:0003755">
    <property type="term" value="F:peptidyl-prolyl cis-trans isomerase activity"/>
    <property type="evidence" value="ECO:0007669"/>
    <property type="project" value="UniProtKB-KW"/>
</dbReference>
<keyword evidence="9" id="KW-0732">Signal</keyword>
<comment type="similarity">
    <text evidence="2">Belongs to the PpiC/parvulin rotamase family.</text>
</comment>
<feature type="signal peptide" evidence="9">
    <location>
        <begin position="1"/>
        <end position="23"/>
    </location>
</feature>
<feature type="chain" id="PRO_5031412598" description="Peptidyl-prolyl cis-trans isomerase C" evidence="9">
    <location>
        <begin position="24"/>
        <end position="389"/>
    </location>
</feature>
<keyword evidence="8" id="KW-0697">Rotamase</keyword>
<feature type="domain" description="Rhodanese" evidence="11">
    <location>
        <begin position="287"/>
        <end position="388"/>
    </location>
</feature>
<protein>
    <recommendedName>
        <fullName evidence="4">Peptidyl-prolyl cis-trans isomerase C</fullName>
    </recommendedName>
    <alternativeName>
        <fullName evidence="6">Parvulin</fullName>
    </alternativeName>
    <alternativeName>
        <fullName evidence="5">Rotamase C</fullName>
    </alternativeName>
</protein>
<comment type="function">
    <text evidence="7">PPIases accelerate the folding of proteins. It prefers amino acid residues with hydrophobic side chains like leucine and phenylalanine in the P1 position of the peptides substrates.</text>
</comment>
<dbReference type="EMBL" id="HBIU01020622">
    <property type="protein sequence ID" value="CAE0630944.1"/>
    <property type="molecule type" value="Transcribed_RNA"/>
</dbReference>
<dbReference type="Pfam" id="PF00581">
    <property type="entry name" value="Rhodanese"/>
    <property type="match status" value="1"/>
</dbReference>
<dbReference type="Gene3D" id="3.10.50.40">
    <property type="match status" value="2"/>
</dbReference>
<evidence type="ECO:0000259" key="10">
    <source>
        <dbReference type="PROSITE" id="PS50198"/>
    </source>
</evidence>
<dbReference type="PANTHER" id="PTHR43629:SF2">
    <property type="entry name" value="RHODANESE-LIKE_PPIC DOMAIN-CONTAINING PROTEIN 12, CHLOROPLASTIC"/>
    <property type="match status" value="1"/>
</dbReference>
<dbReference type="InterPro" id="IPR023058">
    <property type="entry name" value="PPIase_PpiC_CS"/>
</dbReference>